<dbReference type="EMBL" id="JAVFWL010000005">
    <property type="protein sequence ID" value="KAK6754866.1"/>
    <property type="molecule type" value="Genomic_DNA"/>
</dbReference>
<protein>
    <recommendedName>
        <fullName evidence="1">Reverse transcriptase domain-containing protein</fullName>
    </recommendedName>
</protein>
<feature type="domain" description="Reverse transcriptase" evidence="1">
    <location>
        <begin position="1"/>
        <end position="129"/>
    </location>
</feature>
<evidence type="ECO:0000313" key="2">
    <source>
        <dbReference type="EMBL" id="KAK6754866.1"/>
    </source>
</evidence>
<accession>A0ABR1DWS3</accession>
<dbReference type="InterPro" id="IPR043502">
    <property type="entry name" value="DNA/RNA_pol_sf"/>
</dbReference>
<reference evidence="2 3" key="1">
    <citation type="submission" date="2023-08" db="EMBL/GenBank/DDBJ databases">
        <title>A Necator americanus chromosomal reference genome.</title>
        <authorList>
            <person name="Ilik V."/>
            <person name="Petrzelkova K.J."/>
            <person name="Pardy F."/>
            <person name="Fuh T."/>
            <person name="Niatou-Singa F.S."/>
            <person name="Gouil Q."/>
            <person name="Baker L."/>
            <person name="Ritchie M.E."/>
            <person name="Jex A.R."/>
            <person name="Gazzola D."/>
            <person name="Li H."/>
            <person name="Toshio Fujiwara R."/>
            <person name="Zhan B."/>
            <person name="Aroian R.V."/>
            <person name="Pafco B."/>
            <person name="Schwarz E.M."/>
        </authorList>
    </citation>
    <scope>NUCLEOTIDE SEQUENCE [LARGE SCALE GENOMIC DNA]</scope>
    <source>
        <strain evidence="2 3">Aroian</strain>
        <tissue evidence="2">Whole animal</tissue>
    </source>
</reference>
<dbReference type="Pfam" id="PF00078">
    <property type="entry name" value="RVT_1"/>
    <property type="match status" value="1"/>
</dbReference>
<dbReference type="InterPro" id="IPR000477">
    <property type="entry name" value="RT_dom"/>
</dbReference>
<dbReference type="PROSITE" id="PS50878">
    <property type="entry name" value="RT_POL"/>
    <property type="match status" value="1"/>
</dbReference>
<dbReference type="PANTHER" id="PTHR47027">
    <property type="entry name" value="REVERSE TRANSCRIPTASE DOMAIN-CONTAINING PROTEIN"/>
    <property type="match status" value="1"/>
</dbReference>
<sequence length="129" mass="14591">MTKSFPFYNDVIIGVNRGVRQGDTIPPKIFTSTLENAVRGLEWHKMGVKVDGYHLHHLHFADGIVLMPSSINQAERLLPEFDETCRKIGLQLNLNKTIFIMNGWVSDAHSRSTEPIYPNGPATFIWVGK</sequence>
<keyword evidence="3" id="KW-1185">Reference proteome</keyword>
<dbReference type="Proteomes" id="UP001303046">
    <property type="component" value="Unassembled WGS sequence"/>
</dbReference>
<evidence type="ECO:0000259" key="1">
    <source>
        <dbReference type="PROSITE" id="PS50878"/>
    </source>
</evidence>
<dbReference type="PANTHER" id="PTHR47027:SF29">
    <property type="entry name" value="C2H2-TYPE DOMAIN-CONTAINING PROTEIN"/>
    <property type="match status" value="1"/>
</dbReference>
<dbReference type="SUPFAM" id="SSF56672">
    <property type="entry name" value="DNA/RNA polymerases"/>
    <property type="match status" value="1"/>
</dbReference>
<gene>
    <name evidence="2" type="primary">Necator_chrV.g18484</name>
    <name evidence="2" type="ORF">RB195_013693</name>
</gene>
<name>A0ABR1DWS3_NECAM</name>
<organism evidence="2 3">
    <name type="scientific">Necator americanus</name>
    <name type="common">Human hookworm</name>
    <dbReference type="NCBI Taxonomy" id="51031"/>
    <lineage>
        <taxon>Eukaryota</taxon>
        <taxon>Metazoa</taxon>
        <taxon>Ecdysozoa</taxon>
        <taxon>Nematoda</taxon>
        <taxon>Chromadorea</taxon>
        <taxon>Rhabditida</taxon>
        <taxon>Rhabditina</taxon>
        <taxon>Rhabditomorpha</taxon>
        <taxon>Strongyloidea</taxon>
        <taxon>Ancylostomatidae</taxon>
        <taxon>Bunostominae</taxon>
        <taxon>Necator</taxon>
    </lineage>
</organism>
<evidence type="ECO:0000313" key="3">
    <source>
        <dbReference type="Proteomes" id="UP001303046"/>
    </source>
</evidence>
<comment type="caution">
    <text evidence="2">The sequence shown here is derived from an EMBL/GenBank/DDBJ whole genome shotgun (WGS) entry which is preliminary data.</text>
</comment>
<proteinExistence type="predicted"/>